<proteinExistence type="predicted"/>
<name>A0A544TGC6_9BACI</name>
<dbReference type="AlphaFoldDB" id="A0A544TGC6"/>
<dbReference type="Proteomes" id="UP000318937">
    <property type="component" value="Unassembled WGS sequence"/>
</dbReference>
<comment type="caution">
    <text evidence="1">The sequence shown here is derived from an EMBL/GenBank/DDBJ whole genome shotgun (WGS) entry which is preliminary data.</text>
</comment>
<dbReference type="RefSeq" id="WP_142606063.1">
    <property type="nucleotide sequence ID" value="NZ_VDGG01000010.1"/>
</dbReference>
<gene>
    <name evidence="1" type="ORF">FG383_06290</name>
</gene>
<accession>A0A544TGC6</accession>
<dbReference type="EMBL" id="VDGG01000010">
    <property type="protein sequence ID" value="TQR16535.1"/>
    <property type="molecule type" value="Genomic_DNA"/>
</dbReference>
<evidence type="ECO:0008006" key="3">
    <source>
        <dbReference type="Google" id="ProtNLM"/>
    </source>
</evidence>
<protein>
    <recommendedName>
        <fullName evidence="3">HTH domain-containing protein</fullName>
    </recommendedName>
</protein>
<evidence type="ECO:0000313" key="2">
    <source>
        <dbReference type="Proteomes" id="UP000318937"/>
    </source>
</evidence>
<keyword evidence="2" id="KW-1185">Reference proteome</keyword>
<dbReference type="OrthoDB" id="4986073at2"/>
<organism evidence="1 2">
    <name type="scientific">Psychrobacillus soli</name>
    <dbReference type="NCBI Taxonomy" id="1543965"/>
    <lineage>
        <taxon>Bacteria</taxon>
        <taxon>Bacillati</taxon>
        <taxon>Bacillota</taxon>
        <taxon>Bacilli</taxon>
        <taxon>Bacillales</taxon>
        <taxon>Bacillaceae</taxon>
        <taxon>Psychrobacillus</taxon>
    </lineage>
</organism>
<sequence length="437" mass="50949">MPRIRIFTTKNSLKWVKNVELLSIEPCNFEFTIYDSLAHLKEIFLEKIQQVDGILFSGQIPYFYIQQHFTDIPIPMLHFDVTQEDFYRTLSEYIYKHKDFQMKRCLVDFLYEENNYLGIHEWTTKDDAPYIFTTSIQAYADADVYEKMRDFHVEMWRQNKVDVSITRLGNLHELLEPYGIKPLSVVPSERSMIMIIETLLKEIQLIQLIENQVVIAHLEMAINRENVGDLEYRQMSLHKAILDFSKNNQMSFIIHRNVFYYEIITNYSDFKLITNEMQSCQLASFLTQELQFPIHIGWGIGNSIQEAQLNADKASQIGAASETQSYILSKEETLIGPLGDKDWIKVDTQYDLEIEKLSVKLNTSPLQIQKIIAVMDKLQSNMVASEDLSIHLGITPRAANRILKKLEENGAATVTTQLQKKLRGRPKKVYEIHFDDL</sequence>
<reference evidence="1 2" key="1">
    <citation type="submission" date="2019-05" db="EMBL/GenBank/DDBJ databases">
        <title>Psychrobacillus vulpis sp. nov., a new species isolated from feces of a red fox that inhabits in The Tablas de Daimiel Natural Park, Albacete, Spain.</title>
        <authorList>
            <person name="Rodriguez M."/>
            <person name="Reina J.C."/>
            <person name="Bejar V."/>
            <person name="Llamas I."/>
        </authorList>
    </citation>
    <scope>NUCLEOTIDE SEQUENCE [LARGE SCALE GENOMIC DNA]</scope>
    <source>
        <strain evidence="1 2">NHI-2</strain>
    </source>
</reference>
<evidence type="ECO:0000313" key="1">
    <source>
        <dbReference type="EMBL" id="TQR16535.1"/>
    </source>
</evidence>